<sequence>MVTPYPGILLCMPQYNPDPGHEDQFKHPSPFIWWFVRNSGALSLQMFDRRWTLDRTGYHEREHLVASEPIHCEMPDSDNEQCKAVKEFVKEWMQEHHTQGPAAVMYVVSRKQHIFQSRDCVVAALKRLPEAELFFTNNKDELFEFLAEDLEGKLQV</sequence>
<dbReference type="EMBL" id="JARIHO010000006">
    <property type="protein sequence ID" value="KAJ7359804.1"/>
    <property type="molecule type" value="Genomic_DNA"/>
</dbReference>
<gene>
    <name evidence="1" type="ORF">DFH08DRAFT_801566</name>
</gene>
<dbReference type="Proteomes" id="UP001218218">
    <property type="component" value="Unassembled WGS sequence"/>
</dbReference>
<dbReference type="AlphaFoldDB" id="A0AAD7EZH3"/>
<organism evidence="1 2">
    <name type="scientific">Mycena albidolilacea</name>
    <dbReference type="NCBI Taxonomy" id="1033008"/>
    <lineage>
        <taxon>Eukaryota</taxon>
        <taxon>Fungi</taxon>
        <taxon>Dikarya</taxon>
        <taxon>Basidiomycota</taxon>
        <taxon>Agaricomycotina</taxon>
        <taxon>Agaricomycetes</taxon>
        <taxon>Agaricomycetidae</taxon>
        <taxon>Agaricales</taxon>
        <taxon>Marasmiineae</taxon>
        <taxon>Mycenaceae</taxon>
        <taxon>Mycena</taxon>
    </lineage>
</organism>
<evidence type="ECO:0000313" key="2">
    <source>
        <dbReference type="Proteomes" id="UP001218218"/>
    </source>
</evidence>
<keyword evidence="2" id="KW-1185">Reference proteome</keyword>
<accession>A0AAD7EZH3</accession>
<reference evidence="1" key="1">
    <citation type="submission" date="2023-03" db="EMBL/GenBank/DDBJ databases">
        <title>Massive genome expansion in bonnet fungi (Mycena s.s.) driven by repeated elements and novel gene families across ecological guilds.</title>
        <authorList>
            <consortium name="Lawrence Berkeley National Laboratory"/>
            <person name="Harder C.B."/>
            <person name="Miyauchi S."/>
            <person name="Viragh M."/>
            <person name="Kuo A."/>
            <person name="Thoen E."/>
            <person name="Andreopoulos B."/>
            <person name="Lu D."/>
            <person name="Skrede I."/>
            <person name="Drula E."/>
            <person name="Henrissat B."/>
            <person name="Morin E."/>
            <person name="Kohler A."/>
            <person name="Barry K."/>
            <person name="LaButti K."/>
            <person name="Morin E."/>
            <person name="Salamov A."/>
            <person name="Lipzen A."/>
            <person name="Mereny Z."/>
            <person name="Hegedus B."/>
            <person name="Baldrian P."/>
            <person name="Stursova M."/>
            <person name="Weitz H."/>
            <person name="Taylor A."/>
            <person name="Grigoriev I.V."/>
            <person name="Nagy L.G."/>
            <person name="Martin F."/>
            <person name="Kauserud H."/>
        </authorList>
    </citation>
    <scope>NUCLEOTIDE SEQUENCE</scope>
    <source>
        <strain evidence="1">CBHHK002</strain>
    </source>
</reference>
<evidence type="ECO:0000313" key="1">
    <source>
        <dbReference type="EMBL" id="KAJ7359804.1"/>
    </source>
</evidence>
<protein>
    <submittedName>
        <fullName evidence="1">Uncharacterized protein</fullName>
    </submittedName>
</protein>
<name>A0AAD7EZH3_9AGAR</name>
<proteinExistence type="predicted"/>
<comment type="caution">
    <text evidence="1">The sequence shown here is derived from an EMBL/GenBank/DDBJ whole genome shotgun (WGS) entry which is preliminary data.</text>
</comment>